<name>A0A1M5GRD3_9BRAD</name>
<protein>
    <submittedName>
        <fullName evidence="2">Uncharacterized protein</fullName>
    </submittedName>
</protein>
<feature type="transmembrane region" description="Helical" evidence="1">
    <location>
        <begin position="15"/>
        <end position="39"/>
    </location>
</feature>
<reference evidence="2 3" key="1">
    <citation type="submission" date="2016-11" db="EMBL/GenBank/DDBJ databases">
        <authorList>
            <person name="Jaros S."/>
            <person name="Januszkiewicz K."/>
            <person name="Wedrychowicz H."/>
        </authorList>
    </citation>
    <scope>NUCLEOTIDE SEQUENCE [LARGE SCALE GENOMIC DNA]</scope>
    <source>
        <strain evidence="2 3">GAS242</strain>
    </source>
</reference>
<keyword evidence="1" id="KW-0812">Transmembrane</keyword>
<accession>A0A1M5GRD3</accession>
<dbReference type="Proteomes" id="UP000190675">
    <property type="component" value="Chromosome I"/>
</dbReference>
<gene>
    <name evidence="2" type="ORF">SAMN05444169_0325</name>
</gene>
<evidence type="ECO:0000313" key="2">
    <source>
        <dbReference type="EMBL" id="SHG06208.1"/>
    </source>
</evidence>
<evidence type="ECO:0000256" key="1">
    <source>
        <dbReference type="SAM" id="Phobius"/>
    </source>
</evidence>
<dbReference type="EMBL" id="LT670818">
    <property type="protein sequence ID" value="SHG06208.1"/>
    <property type="molecule type" value="Genomic_DNA"/>
</dbReference>
<sequence>MLVLMPVPSDPKARWRVRIAFLCLFVVFVALSFGAWYLADLGRLLERNAARESQVALQGITEPAQIDAALRQHPSDKFLQLVAMAGRAATDTNAAADKLSGEVEQPPIPAGINLAALNRPDLETLRRDLKTAEANASAFMPRYTALLKTERDAIEKYALSLHAGEETLTRLLDIVDKRHAERSALFSNMMAARAEFYRAYESLVAVIAGEAGAYKVVDGQFVFQFQRTVDRYNIANHATAVAAKRVGELAEERKTLDKAQQAAWLQFVTGK</sequence>
<dbReference type="AlphaFoldDB" id="A0A1M5GRD3"/>
<keyword evidence="1" id="KW-0472">Membrane</keyword>
<keyword evidence="1" id="KW-1133">Transmembrane helix</keyword>
<evidence type="ECO:0000313" key="3">
    <source>
        <dbReference type="Proteomes" id="UP000190675"/>
    </source>
</evidence>
<dbReference type="OrthoDB" id="8223273at2"/>
<proteinExistence type="predicted"/>
<dbReference type="RefSeq" id="WP_079564256.1">
    <property type="nucleotide sequence ID" value="NZ_LT670818.1"/>
</dbReference>
<organism evidence="2 3">
    <name type="scientific">Bradyrhizobium erythrophlei</name>
    <dbReference type="NCBI Taxonomy" id="1437360"/>
    <lineage>
        <taxon>Bacteria</taxon>
        <taxon>Pseudomonadati</taxon>
        <taxon>Pseudomonadota</taxon>
        <taxon>Alphaproteobacteria</taxon>
        <taxon>Hyphomicrobiales</taxon>
        <taxon>Nitrobacteraceae</taxon>
        <taxon>Bradyrhizobium</taxon>
    </lineage>
</organism>